<dbReference type="Proteomes" id="UP001431783">
    <property type="component" value="Unassembled WGS sequence"/>
</dbReference>
<reference evidence="1 2" key="1">
    <citation type="submission" date="2023-03" db="EMBL/GenBank/DDBJ databases">
        <title>Genome insight into feeding habits of ladybird beetles.</title>
        <authorList>
            <person name="Li H.-S."/>
            <person name="Huang Y.-H."/>
            <person name="Pang H."/>
        </authorList>
    </citation>
    <scope>NUCLEOTIDE SEQUENCE [LARGE SCALE GENOMIC DNA]</scope>
    <source>
        <strain evidence="1">SYSU_2023b</strain>
        <tissue evidence="1">Whole body</tissue>
    </source>
</reference>
<name>A0AAW1UFE4_9CUCU</name>
<organism evidence="1 2">
    <name type="scientific">Henosepilachna vigintioctopunctata</name>
    <dbReference type="NCBI Taxonomy" id="420089"/>
    <lineage>
        <taxon>Eukaryota</taxon>
        <taxon>Metazoa</taxon>
        <taxon>Ecdysozoa</taxon>
        <taxon>Arthropoda</taxon>
        <taxon>Hexapoda</taxon>
        <taxon>Insecta</taxon>
        <taxon>Pterygota</taxon>
        <taxon>Neoptera</taxon>
        <taxon>Endopterygota</taxon>
        <taxon>Coleoptera</taxon>
        <taxon>Polyphaga</taxon>
        <taxon>Cucujiformia</taxon>
        <taxon>Coccinelloidea</taxon>
        <taxon>Coccinellidae</taxon>
        <taxon>Epilachninae</taxon>
        <taxon>Epilachnini</taxon>
        <taxon>Henosepilachna</taxon>
    </lineage>
</organism>
<dbReference type="AlphaFoldDB" id="A0AAW1UFE4"/>
<evidence type="ECO:0000313" key="2">
    <source>
        <dbReference type="Proteomes" id="UP001431783"/>
    </source>
</evidence>
<accession>A0AAW1UFE4</accession>
<gene>
    <name evidence="1" type="ORF">WA026_020429</name>
</gene>
<keyword evidence="2" id="KW-1185">Reference proteome</keyword>
<comment type="caution">
    <text evidence="1">The sequence shown here is derived from an EMBL/GenBank/DDBJ whole genome shotgun (WGS) entry which is preliminary data.</text>
</comment>
<sequence>MSAESKCSRMGSLCLMDIALHLSQFGVQYGDRWLTNPVFYWHGGERGNQERSRLTVKGRERERCRAKGAGADTLTSTPQGWELDHQLHCTPNWDSCNGVSASYITQGTVYGKRARRTQGDITPKGIDQSAEEATNDNETAVESGVDIVQYQRIC</sequence>
<protein>
    <submittedName>
        <fullName evidence="1">Uncharacterized protein</fullName>
    </submittedName>
</protein>
<proteinExistence type="predicted"/>
<evidence type="ECO:0000313" key="1">
    <source>
        <dbReference type="EMBL" id="KAK9882312.1"/>
    </source>
</evidence>
<dbReference type="EMBL" id="JARQZJ010000074">
    <property type="protein sequence ID" value="KAK9882312.1"/>
    <property type="molecule type" value="Genomic_DNA"/>
</dbReference>